<name>A0A371E500_MUCPR</name>
<dbReference type="PANTHER" id="PTHR35317">
    <property type="entry name" value="OS04G0629600 PROTEIN"/>
    <property type="match status" value="1"/>
</dbReference>
<comment type="caution">
    <text evidence="1">The sequence shown here is derived from an EMBL/GenBank/DDBJ whole genome shotgun (WGS) entry which is preliminary data.</text>
</comment>
<dbReference type="PANTHER" id="PTHR35317:SF28">
    <property type="entry name" value="ZINC FINGER, CCHC-TYPE, RIBONUCLEASE H-LIKE DOMAIN, GAG-PRE-INTEGRASE DOMAIN PROTEIN-RELATED"/>
    <property type="match status" value="1"/>
</dbReference>
<keyword evidence="2" id="KW-1185">Reference proteome</keyword>
<reference evidence="1" key="1">
    <citation type="submission" date="2018-05" db="EMBL/GenBank/DDBJ databases">
        <title>Draft genome of Mucuna pruriens seed.</title>
        <authorList>
            <person name="Nnadi N.E."/>
            <person name="Vos R."/>
            <person name="Hasami M.H."/>
            <person name="Devisetty U.K."/>
            <person name="Aguiy J.C."/>
        </authorList>
    </citation>
    <scope>NUCLEOTIDE SEQUENCE [LARGE SCALE GENOMIC DNA]</scope>
    <source>
        <strain evidence="1">JCA_2017</strain>
    </source>
</reference>
<dbReference type="OrthoDB" id="8063676at2759"/>
<protein>
    <recommendedName>
        <fullName evidence="3">DUF4219 domain-containing protein</fullName>
    </recommendedName>
</protein>
<sequence length="181" mass="21250">MTSSGLNLFQFSRLTSENYDNWCRRMKILLGSQDAKEVVEKCYILPKDVAILSQNEKEILVKTKKKDRQALTFIYQILNEVMFEMVSNVSIFKEAWEILKTSLEVVDKVKKVHLQTLRGEFESLMMMVMNRMKCYREKMEDIRMVEKILCSLTIKFDFVVCAIEESNDLESMTMDQLKGSL</sequence>
<feature type="non-terminal residue" evidence="1">
    <location>
        <position position="1"/>
    </location>
</feature>
<proteinExistence type="predicted"/>
<dbReference type="Proteomes" id="UP000257109">
    <property type="component" value="Unassembled WGS sequence"/>
</dbReference>
<evidence type="ECO:0000313" key="2">
    <source>
        <dbReference type="Proteomes" id="UP000257109"/>
    </source>
</evidence>
<dbReference type="Pfam" id="PF14223">
    <property type="entry name" value="Retrotran_gag_2"/>
    <property type="match status" value="1"/>
</dbReference>
<gene>
    <name evidence="1" type="ORF">CR513_60679</name>
</gene>
<organism evidence="1 2">
    <name type="scientific">Mucuna pruriens</name>
    <name type="common">Velvet bean</name>
    <name type="synonym">Dolichos pruriens</name>
    <dbReference type="NCBI Taxonomy" id="157652"/>
    <lineage>
        <taxon>Eukaryota</taxon>
        <taxon>Viridiplantae</taxon>
        <taxon>Streptophyta</taxon>
        <taxon>Embryophyta</taxon>
        <taxon>Tracheophyta</taxon>
        <taxon>Spermatophyta</taxon>
        <taxon>Magnoliopsida</taxon>
        <taxon>eudicotyledons</taxon>
        <taxon>Gunneridae</taxon>
        <taxon>Pentapetalae</taxon>
        <taxon>rosids</taxon>
        <taxon>fabids</taxon>
        <taxon>Fabales</taxon>
        <taxon>Fabaceae</taxon>
        <taxon>Papilionoideae</taxon>
        <taxon>50 kb inversion clade</taxon>
        <taxon>NPAAA clade</taxon>
        <taxon>indigoferoid/millettioid clade</taxon>
        <taxon>Phaseoleae</taxon>
        <taxon>Mucuna</taxon>
    </lineage>
</organism>
<dbReference type="AlphaFoldDB" id="A0A371E500"/>
<evidence type="ECO:0000313" key="1">
    <source>
        <dbReference type="EMBL" id="RDX61116.1"/>
    </source>
</evidence>
<accession>A0A371E500</accession>
<dbReference type="EMBL" id="QJKJ01016340">
    <property type="protein sequence ID" value="RDX61116.1"/>
    <property type="molecule type" value="Genomic_DNA"/>
</dbReference>
<evidence type="ECO:0008006" key="3">
    <source>
        <dbReference type="Google" id="ProtNLM"/>
    </source>
</evidence>